<dbReference type="Proteomes" id="UP000275267">
    <property type="component" value="Unassembled WGS sequence"/>
</dbReference>
<gene>
    <name evidence="2" type="ORF">C2845_PM17G10070</name>
</gene>
<name>A0A3L6PYR9_PANMI</name>
<evidence type="ECO:0000313" key="3">
    <source>
        <dbReference type="Proteomes" id="UP000275267"/>
    </source>
</evidence>
<feature type="region of interest" description="Disordered" evidence="1">
    <location>
        <begin position="1"/>
        <end position="48"/>
    </location>
</feature>
<reference evidence="3" key="1">
    <citation type="journal article" date="2019" name="Nat. Commun.">
        <title>The genome of broomcorn millet.</title>
        <authorList>
            <person name="Zou C."/>
            <person name="Miki D."/>
            <person name="Li D."/>
            <person name="Tang Q."/>
            <person name="Xiao L."/>
            <person name="Rajput S."/>
            <person name="Deng P."/>
            <person name="Jia W."/>
            <person name="Huang R."/>
            <person name="Zhang M."/>
            <person name="Sun Y."/>
            <person name="Hu J."/>
            <person name="Fu X."/>
            <person name="Schnable P.S."/>
            <person name="Li F."/>
            <person name="Zhang H."/>
            <person name="Feng B."/>
            <person name="Zhu X."/>
            <person name="Liu R."/>
            <person name="Schnable J.C."/>
            <person name="Zhu J.-K."/>
            <person name="Zhang H."/>
        </authorList>
    </citation>
    <scope>NUCLEOTIDE SEQUENCE [LARGE SCALE GENOMIC DNA]</scope>
</reference>
<dbReference type="EMBL" id="PQIB02000014">
    <property type="protein sequence ID" value="RLM68872.1"/>
    <property type="molecule type" value="Genomic_DNA"/>
</dbReference>
<proteinExistence type="predicted"/>
<evidence type="ECO:0000313" key="2">
    <source>
        <dbReference type="EMBL" id="RLM68872.1"/>
    </source>
</evidence>
<evidence type="ECO:0000256" key="1">
    <source>
        <dbReference type="SAM" id="MobiDB-lite"/>
    </source>
</evidence>
<dbReference type="AlphaFoldDB" id="A0A3L6PYR9"/>
<feature type="region of interest" description="Disordered" evidence="1">
    <location>
        <begin position="248"/>
        <end position="339"/>
    </location>
</feature>
<organism evidence="2 3">
    <name type="scientific">Panicum miliaceum</name>
    <name type="common">Proso millet</name>
    <name type="synonym">Broomcorn millet</name>
    <dbReference type="NCBI Taxonomy" id="4540"/>
    <lineage>
        <taxon>Eukaryota</taxon>
        <taxon>Viridiplantae</taxon>
        <taxon>Streptophyta</taxon>
        <taxon>Embryophyta</taxon>
        <taxon>Tracheophyta</taxon>
        <taxon>Spermatophyta</taxon>
        <taxon>Magnoliopsida</taxon>
        <taxon>Liliopsida</taxon>
        <taxon>Poales</taxon>
        <taxon>Poaceae</taxon>
        <taxon>PACMAD clade</taxon>
        <taxon>Panicoideae</taxon>
        <taxon>Panicodae</taxon>
        <taxon>Paniceae</taxon>
        <taxon>Panicinae</taxon>
        <taxon>Panicum</taxon>
        <taxon>Panicum sect. Panicum</taxon>
    </lineage>
</organism>
<keyword evidence="3" id="KW-1185">Reference proteome</keyword>
<comment type="caution">
    <text evidence="2">The sequence shown here is derived from an EMBL/GenBank/DDBJ whole genome shotgun (WGS) entry which is preliminary data.</text>
</comment>
<accession>A0A3L6PYR9</accession>
<feature type="compositionally biased region" description="Basic residues" evidence="1">
    <location>
        <begin position="288"/>
        <end position="302"/>
    </location>
</feature>
<sequence>MWSRGCGWGSAAVKTRRGKSGERPGRRLRAAWPHINPRSAVSPAEHEVRMEAPPLARPAPGSAEGCVEHGVQVDACPAPGSVLGLGHIGHALEGMDPNSTYMLEIKLLGNKKKVRKDMPCFTSFNNAPLDMCVDMYYSIDKFRAAYGQLIPTIVDKRQWPKSDHGFFMHPPLLKATADYGHHWHNYKRGNPDDIAAMMVVRGPSKKNAKKTKTDESSIVPWEDEAPATYVFSTRLLFYYSQNIEATSKKKGKYGNSSSGASKRSRTDSNQPYPLSIVLDVPTEQTIKKNTKIKRKQPTKKKNATIPMLPLDSPVMCTSSKKMDPFSPAMSTRSKRRLSL</sequence>
<protein>
    <submittedName>
        <fullName evidence="2">Uncharacterized protein</fullName>
    </submittedName>
</protein>